<evidence type="ECO:0000313" key="3">
    <source>
        <dbReference type="Proteomes" id="UP001107960"/>
    </source>
</evidence>
<sequence length="391" mass="46032">MKININSKILFIIFNIISLCSLFLLLYKNIPFVFSNSFYEFVYNSDYFINYTSGLIKRGLDGQIIYHITLLTGFSPVNILRVMYLTFFVILSGIVVNIWLRSKVSLYFIISPFLFIFPFVYFPLFHIAKDMEVLILSYIVLFLFINKKSKWLLNIVLSIGILVHEEIFIFLFFPLLLLHLFYLSEGRFLEKIKSFCITLFPSAALFLLMILKYNGLSNNINIIIDSWKTHSSYLQNVSFNSGLFDGKPRLINETIYAPYNILGFGLLIIINFIFITSGIYLYSRRHFIVLFVISALQILPTIILCFMASDFGRWFYIPNVLILFSMFLLRNKEQSQNFNWWSIDLILKRYNTMAPLAIGFFYIFGGMPYIGFNIYRYFYSNPLSIIFNWVK</sequence>
<dbReference type="EMBL" id="JAJJML010000001">
    <property type="protein sequence ID" value="MCC9034741.1"/>
    <property type="molecule type" value="Genomic_DNA"/>
</dbReference>
<dbReference type="Proteomes" id="UP001107960">
    <property type="component" value="Unassembled WGS sequence"/>
</dbReference>
<name>A0A9Q3UWH9_9FLAO</name>
<accession>A0A9Q3UWH9</accession>
<organism evidence="2 3">
    <name type="scientific">Chryseobacterium muglaense</name>
    <dbReference type="NCBI Taxonomy" id="2893752"/>
    <lineage>
        <taxon>Bacteria</taxon>
        <taxon>Pseudomonadati</taxon>
        <taxon>Bacteroidota</taxon>
        <taxon>Flavobacteriia</taxon>
        <taxon>Flavobacteriales</taxon>
        <taxon>Weeksellaceae</taxon>
        <taxon>Chryseobacterium group</taxon>
        <taxon>Chryseobacterium</taxon>
    </lineage>
</organism>
<keyword evidence="1" id="KW-1133">Transmembrane helix</keyword>
<feature type="transmembrane region" description="Helical" evidence="1">
    <location>
        <begin position="194"/>
        <end position="211"/>
    </location>
</feature>
<feature type="transmembrane region" description="Helical" evidence="1">
    <location>
        <begin position="287"/>
        <end position="309"/>
    </location>
</feature>
<feature type="transmembrane region" description="Helical" evidence="1">
    <location>
        <begin position="352"/>
        <end position="372"/>
    </location>
</feature>
<evidence type="ECO:0000313" key="2">
    <source>
        <dbReference type="EMBL" id="MCC9034741.1"/>
    </source>
</evidence>
<dbReference type="RefSeq" id="WP_229986420.1">
    <property type="nucleotide sequence ID" value="NZ_JAJJML010000001.1"/>
</dbReference>
<reference evidence="2" key="1">
    <citation type="submission" date="2021-11" db="EMBL/GenBank/DDBJ databases">
        <title>Description of novel Chryseobacterium species.</title>
        <authorList>
            <person name="Saticioglu I.B."/>
            <person name="Ay H."/>
            <person name="Altun S."/>
            <person name="Duman M."/>
        </authorList>
    </citation>
    <scope>NUCLEOTIDE SEQUENCE</scope>
    <source>
        <strain evidence="2">C-39</strain>
    </source>
</reference>
<evidence type="ECO:0000256" key="1">
    <source>
        <dbReference type="SAM" id="Phobius"/>
    </source>
</evidence>
<dbReference type="AlphaFoldDB" id="A0A9Q3UWH9"/>
<feature type="transmembrane region" description="Helical" evidence="1">
    <location>
        <begin position="107"/>
        <end position="128"/>
    </location>
</feature>
<proteinExistence type="predicted"/>
<comment type="caution">
    <text evidence="2">The sequence shown here is derived from an EMBL/GenBank/DDBJ whole genome shotgun (WGS) entry which is preliminary data.</text>
</comment>
<feature type="transmembrane region" description="Helical" evidence="1">
    <location>
        <begin position="9"/>
        <end position="27"/>
    </location>
</feature>
<feature type="transmembrane region" description="Helical" evidence="1">
    <location>
        <begin position="151"/>
        <end position="182"/>
    </location>
</feature>
<feature type="transmembrane region" description="Helical" evidence="1">
    <location>
        <begin position="79"/>
        <end position="100"/>
    </location>
</feature>
<protein>
    <submittedName>
        <fullName evidence="2">Uncharacterized protein</fullName>
    </submittedName>
</protein>
<keyword evidence="1" id="KW-0812">Transmembrane</keyword>
<feature type="transmembrane region" description="Helical" evidence="1">
    <location>
        <begin position="255"/>
        <end position="275"/>
    </location>
</feature>
<keyword evidence="1" id="KW-0472">Membrane</keyword>
<gene>
    <name evidence="2" type="ORF">LNP80_10825</name>
</gene>
<feature type="transmembrane region" description="Helical" evidence="1">
    <location>
        <begin position="315"/>
        <end position="331"/>
    </location>
</feature>